<gene>
    <name evidence="1" type="primary">SUVC07G2750</name>
    <name evidence="1" type="ORF">SUVC_07G2750</name>
</gene>
<evidence type="ECO:0000313" key="2">
    <source>
        <dbReference type="Proteomes" id="UP001162090"/>
    </source>
</evidence>
<reference evidence="1" key="1">
    <citation type="submission" date="2022-10" db="EMBL/GenBank/DDBJ databases">
        <authorList>
            <person name="Byrne P K."/>
        </authorList>
    </citation>
    <scope>NUCLEOTIDE SEQUENCE</scope>
    <source>
        <strain evidence="1">CBS7001</strain>
    </source>
</reference>
<evidence type="ECO:0000313" key="1">
    <source>
        <dbReference type="EMBL" id="CAI4062707.1"/>
    </source>
</evidence>
<accession>A0AA35JKN9</accession>
<dbReference type="AlphaFoldDB" id="A0AA35JKN9"/>
<dbReference type="EMBL" id="OX365918">
    <property type="protein sequence ID" value="CAI4062707.1"/>
    <property type="molecule type" value="Genomic_DNA"/>
</dbReference>
<dbReference type="Proteomes" id="UP001162090">
    <property type="component" value="Chromosome 7"/>
</dbReference>
<organism evidence="1 2">
    <name type="scientific">Saccharomyces uvarum</name>
    <name type="common">Yeast</name>
    <name type="synonym">Saccharomyces bayanus var. uvarum</name>
    <dbReference type="NCBI Taxonomy" id="230603"/>
    <lineage>
        <taxon>Eukaryota</taxon>
        <taxon>Fungi</taxon>
        <taxon>Dikarya</taxon>
        <taxon>Ascomycota</taxon>
        <taxon>Saccharomycotina</taxon>
        <taxon>Saccharomycetes</taxon>
        <taxon>Saccharomycetales</taxon>
        <taxon>Saccharomycetaceae</taxon>
        <taxon>Saccharomyces</taxon>
    </lineage>
</organism>
<protein>
    <submittedName>
        <fullName evidence="1">Uncharacterized protein</fullName>
    </submittedName>
</protein>
<sequence length="78" mass="8292">MGDTLYPRHSLGFFQSASIISSNSGSIRGKGSHSAAVSFLLEHKSASASRRSRKSRAGCLQVHGTGRSAAVGRYHFGR</sequence>
<name>A0AA35JKN9_SACUV</name>
<proteinExistence type="predicted"/>